<dbReference type="PANTHER" id="PTHR43046">
    <property type="entry name" value="GDP-MANNOSE MANNOSYL HYDROLASE"/>
    <property type="match status" value="1"/>
</dbReference>
<dbReference type="PANTHER" id="PTHR43046:SF12">
    <property type="entry name" value="GDP-MANNOSE MANNOSYL HYDROLASE"/>
    <property type="match status" value="1"/>
</dbReference>
<evidence type="ECO:0000256" key="4">
    <source>
        <dbReference type="ARBA" id="ARBA00022842"/>
    </source>
</evidence>
<evidence type="ECO:0000313" key="8">
    <source>
        <dbReference type="Proteomes" id="UP001165042"/>
    </source>
</evidence>
<reference evidence="7" key="1">
    <citation type="submission" date="2023-02" db="EMBL/GenBank/DDBJ databases">
        <title>Actinokineospora globicatena NBRC 15670.</title>
        <authorList>
            <person name="Ichikawa N."/>
            <person name="Sato H."/>
            <person name="Tonouchi N."/>
        </authorList>
    </citation>
    <scope>NUCLEOTIDE SEQUENCE</scope>
    <source>
        <strain evidence="7">NBRC 15670</strain>
    </source>
</reference>
<dbReference type="Pfam" id="PF00293">
    <property type="entry name" value="NUDIX"/>
    <property type="match status" value="1"/>
</dbReference>
<organism evidence="7 8">
    <name type="scientific">Actinokineospora globicatena</name>
    <dbReference type="NCBI Taxonomy" id="103729"/>
    <lineage>
        <taxon>Bacteria</taxon>
        <taxon>Bacillati</taxon>
        <taxon>Actinomycetota</taxon>
        <taxon>Actinomycetes</taxon>
        <taxon>Pseudonocardiales</taxon>
        <taxon>Pseudonocardiaceae</taxon>
        <taxon>Actinokineospora</taxon>
    </lineage>
</organism>
<comment type="similarity">
    <text evidence="2 5">Belongs to the Nudix hydrolase family.</text>
</comment>
<evidence type="ECO:0000313" key="7">
    <source>
        <dbReference type="EMBL" id="GLW90026.1"/>
    </source>
</evidence>
<comment type="caution">
    <text evidence="7">The sequence shown here is derived from an EMBL/GenBank/DDBJ whole genome shotgun (WGS) entry which is preliminary data.</text>
</comment>
<evidence type="ECO:0000259" key="6">
    <source>
        <dbReference type="PROSITE" id="PS51462"/>
    </source>
</evidence>
<dbReference type="CDD" id="cd18876">
    <property type="entry name" value="NUDIX_Hydrolase"/>
    <property type="match status" value="1"/>
</dbReference>
<comment type="cofactor">
    <cofactor evidence="1">
        <name>Mg(2+)</name>
        <dbReference type="ChEBI" id="CHEBI:18420"/>
    </cofactor>
</comment>
<dbReference type="InterPro" id="IPR000086">
    <property type="entry name" value="NUDIX_hydrolase_dom"/>
</dbReference>
<dbReference type="RefSeq" id="WP_285607706.1">
    <property type="nucleotide sequence ID" value="NZ_BSSD01000001.1"/>
</dbReference>
<dbReference type="EMBL" id="BSSD01000001">
    <property type="protein sequence ID" value="GLW90026.1"/>
    <property type="molecule type" value="Genomic_DNA"/>
</dbReference>
<dbReference type="InterPro" id="IPR015797">
    <property type="entry name" value="NUDIX_hydrolase-like_dom_sf"/>
</dbReference>
<dbReference type="PRINTS" id="PR00502">
    <property type="entry name" value="NUDIXFAMILY"/>
</dbReference>
<feature type="domain" description="Nudix hydrolase" evidence="6">
    <location>
        <begin position="22"/>
        <end position="152"/>
    </location>
</feature>
<evidence type="ECO:0000256" key="1">
    <source>
        <dbReference type="ARBA" id="ARBA00001946"/>
    </source>
</evidence>
<accession>A0A9W6QH84</accession>
<dbReference type="PROSITE" id="PS51462">
    <property type="entry name" value="NUDIX"/>
    <property type="match status" value="1"/>
</dbReference>
<proteinExistence type="inferred from homology"/>
<keyword evidence="8" id="KW-1185">Reference proteome</keyword>
<dbReference type="InterPro" id="IPR020084">
    <property type="entry name" value="NUDIX_hydrolase_CS"/>
</dbReference>
<name>A0A9W6QH84_9PSEU</name>
<dbReference type="PROSITE" id="PS00893">
    <property type="entry name" value="NUDIX_BOX"/>
    <property type="match status" value="1"/>
</dbReference>
<gene>
    <name evidence="7" type="ORF">Aglo03_08420</name>
</gene>
<dbReference type="InterPro" id="IPR020476">
    <property type="entry name" value="Nudix_hydrolase"/>
</dbReference>
<evidence type="ECO:0000256" key="5">
    <source>
        <dbReference type="RuleBase" id="RU003476"/>
    </source>
</evidence>
<evidence type="ECO:0000256" key="3">
    <source>
        <dbReference type="ARBA" id="ARBA00022801"/>
    </source>
</evidence>
<keyword evidence="3 5" id="KW-0378">Hydrolase</keyword>
<dbReference type="Proteomes" id="UP001165042">
    <property type="component" value="Unassembled WGS sequence"/>
</dbReference>
<protein>
    <submittedName>
        <fullName evidence="7">NUDIX hydrolase</fullName>
    </submittedName>
</protein>
<dbReference type="SUPFAM" id="SSF55811">
    <property type="entry name" value="Nudix"/>
    <property type="match status" value="1"/>
</dbReference>
<evidence type="ECO:0000256" key="2">
    <source>
        <dbReference type="ARBA" id="ARBA00005582"/>
    </source>
</evidence>
<dbReference type="Gene3D" id="3.90.79.10">
    <property type="entry name" value="Nucleoside Triphosphate Pyrophosphohydrolase"/>
    <property type="match status" value="1"/>
</dbReference>
<dbReference type="GO" id="GO:0016787">
    <property type="term" value="F:hydrolase activity"/>
    <property type="evidence" value="ECO:0007669"/>
    <property type="project" value="UniProtKB-KW"/>
</dbReference>
<sequence length="174" mass="18911">MADLGEDEARFAYYAEGNARQARKRVAADLIIRDEAGRVLLVNPTYKDGWDLPGGMVESNEAPRSAAERELREELGLEVTAGRMLALDWVPPDGPWDDLLAFVFDGGQLSAADVLELQVNDPEISEFTFVGIAEAVTMLGSVLADRLIRANAALSSSAAEYCEHQGRDSGDLRV</sequence>
<dbReference type="AlphaFoldDB" id="A0A9W6QH84"/>
<keyword evidence="4" id="KW-0460">Magnesium</keyword>